<dbReference type="InterPro" id="IPR008928">
    <property type="entry name" value="6-hairpin_glycosidase_sf"/>
</dbReference>
<dbReference type="SUPFAM" id="SSF51445">
    <property type="entry name" value="(Trans)glycosidases"/>
    <property type="match status" value="1"/>
</dbReference>
<evidence type="ECO:0008006" key="6">
    <source>
        <dbReference type="Google" id="ProtNLM"/>
    </source>
</evidence>
<dbReference type="GO" id="GO:0004134">
    <property type="term" value="F:4-alpha-glucanotransferase activity"/>
    <property type="evidence" value="ECO:0000318"/>
    <property type="project" value="GO_Central"/>
</dbReference>
<organism evidence="4 5">
    <name type="scientific">Batrachochytrium dendrobatidis (strain JAM81 / FGSC 10211)</name>
    <name type="common">Frog chytrid fungus</name>
    <dbReference type="NCBI Taxonomy" id="684364"/>
    <lineage>
        <taxon>Eukaryota</taxon>
        <taxon>Fungi</taxon>
        <taxon>Fungi incertae sedis</taxon>
        <taxon>Chytridiomycota</taxon>
        <taxon>Chytridiomycota incertae sedis</taxon>
        <taxon>Chytridiomycetes</taxon>
        <taxon>Rhizophydiales</taxon>
        <taxon>Rhizophydiales incertae sedis</taxon>
        <taxon>Batrachochytrium</taxon>
    </lineage>
</organism>
<evidence type="ECO:0000313" key="4">
    <source>
        <dbReference type="EMBL" id="EGF77466.1"/>
    </source>
</evidence>
<dbReference type="Proteomes" id="UP000007241">
    <property type="component" value="Unassembled WGS sequence"/>
</dbReference>
<dbReference type="InterPro" id="IPR032790">
    <property type="entry name" value="GDE_C"/>
</dbReference>
<sequence>NSTILPLDGITILSVVPKWMPTLSGWPAFFDEFAEAGYNMVHFAPLNQRGISNSPYSIYDQLAFSEDLFDQKNLTEPEKEEIMKNMVKTIHSKNKILSITDIVWNHTACNSSWLLEHPEAGYNLKTAPHLRPAYELDDAILQFSDDIATVHGKSATVKNDQELVDIVHLFYAKNLLELNLWQFYVVDSATLFKQFREKWTCLKQNTLESSEFDPNLYQSTDFTRLSLEERDRVFYKDAFENPKTYQRFSKSIKLSIAMSFVYKLSADLGISNTDQQIDLFVKLVNNLNMPFYHECDEDLVCIKDQILNRARYLRIAEHGPKLGEITRYTPIVDTYFTRLPVNHITQNRHPDELCLASNGWIWNADPLINFAAEESKAYLRREVISWGDCVKLRYGNGPQDNEWLWQHQIAYTRKMASIFHGLRIDNCHSTPIHVAQHLLDIARSVNPDLYVFAELFTGSEEKDILFISKLGINSLIREAMNAWDPQEMSRTIHRQGGTPIGSFTIPAEYIPLEMLGHDMNSDFYESSCESTELAVELHGSKPHIMLMDCTHDNETPYQKRTAEDSLSNAALVTMSTCAVGSVKGYDEIVPELLNVVTESRKYRLPDSFEGIFPAKSILNILHTKMAREGYHEIHVNQEHDYISVHRVHPVTHDGYLLIARCAFRGNSGKSGPTHSPIILRNQSVHVLESATLTVQTGESRRVLGYISGLPSILEFSTVLSQITHSFVDSVGDNGDVQTVILIDGNHFEPGSIVLYRTWVLWFTSQNSNWAPDLYNAVNDLDARDLNTALFRVASEEEDVTGDSTYDVPGYGPLPYCGLQGIVSALVHIARGNDLHAELFDNLRRGKWLSDYVVNRLNKAVEAYPALEKLRNWLKTRLCLVNDISPSLIPKYFAIVIMLAYQGLKYRALTLGTGELSLRQMNSGHTSSLEHFGEGCLMTTYQLYGLVNSTSLFPKPYPLDIYGPEKMNWSNTQHTPSLAAGLTHFSTHHMRCWGRDIFISLRGLFLYPGHFSAARSHIIAFGSTLRHGLIPNLLDQGNRPRYNARDATWFWMSSVRDYCRLSPEGYDFLGVVVARRFIPIKRYTSGFGSTADQGPEREDADTFIEPSDPRTYQFTNTIAELCQEILERHARGIKFREWNAGPSLDHAMRSDGFEIEITTDWATDSPLRGFTRGGNQWNCGTWMDKMGDSEKAGIYGVPATPRDGSAVELVGLLKCILDWISTEVLIKGKQWWRWAGVMVPVDNTDSLIQYSVWNNLLLKSFEKVFYIPLNCNDDSKYHAVRSELVNRRGIYRDVVSATLPYTEYQLRPNICIAMAHAPELFDPDHARHALTVIKESLLGPLGIKTLDPKDWAYRGMYDNGNDSTDSTVAHGFNYHQGPEWLWVMGYFIRAYIQFFTVIPGHDPAMVEKELVWVQRQLLTHKRHLFNTQTNPFAGLPELTNQNGAYCSGSCVTQAWSTAVMLEVVQDLFALKH</sequence>
<dbReference type="InterPro" id="IPR032788">
    <property type="entry name" value="AGL_central"/>
</dbReference>
<feature type="non-terminal residue" evidence="4">
    <location>
        <position position="1"/>
    </location>
</feature>
<feature type="domain" description="Glycogen debranching enzyme glucanotransferase" evidence="2">
    <location>
        <begin position="4"/>
        <end position="450"/>
    </location>
</feature>
<dbReference type="EMBL" id="GL882892">
    <property type="protein sequence ID" value="EGF77466.1"/>
    <property type="molecule type" value="Genomic_DNA"/>
</dbReference>
<dbReference type="InterPro" id="IPR032792">
    <property type="entry name" value="AGL_glucanoTrfase"/>
</dbReference>
<dbReference type="STRING" id="684364.F4PBL6"/>
<name>F4PBL6_BATDJ</name>
<dbReference type="Pfam" id="PF06202">
    <property type="entry name" value="GDE_C"/>
    <property type="match status" value="1"/>
</dbReference>
<dbReference type="GO" id="GO:0004135">
    <property type="term" value="F:amylo-alpha-1,6-glucosidase activity"/>
    <property type="evidence" value="ECO:0000318"/>
    <property type="project" value="GO_Central"/>
</dbReference>
<dbReference type="OrthoDB" id="10248904at2759"/>
<proteinExistence type="predicted"/>
<dbReference type="GeneID" id="18236879"/>
<keyword evidence="5" id="KW-1185">Reference proteome</keyword>
<dbReference type="Gene3D" id="3.20.20.80">
    <property type="entry name" value="Glycosidases"/>
    <property type="match status" value="2"/>
</dbReference>
<dbReference type="RefSeq" id="XP_006681867.1">
    <property type="nucleotide sequence ID" value="XM_006681804.1"/>
</dbReference>
<dbReference type="InterPro" id="IPR012341">
    <property type="entry name" value="6hp_glycosidase-like_sf"/>
</dbReference>
<dbReference type="GO" id="GO:0005980">
    <property type="term" value="P:glycogen catabolic process"/>
    <property type="evidence" value="ECO:0000318"/>
    <property type="project" value="GO_Central"/>
</dbReference>
<protein>
    <recommendedName>
        <fullName evidence="6">Glycogen debranching enzyme</fullName>
    </recommendedName>
</protein>
<dbReference type="OMA" id="IHFREWN"/>
<dbReference type="Gene3D" id="1.50.10.10">
    <property type="match status" value="1"/>
</dbReference>
<evidence type="ECO:0000259" key="3">
    <source>
        <dbReference type="Pfam" id="PF14702"/>
    </source>
</evidence>
<dbReference type="FunFam" id="3.20.20.80:FF:000242">
    <property type="entry name" value="Glycogen debranching enzyme Gdb1, putative"/>
    <property type="match status" value="1"/>
</dbReference>
<dbReference type="InterPro" id="IPR017853">
    <property type="entry name" value="GH"/>
</dbReference>
<dbReference type="Pfam" id="PF14702">
    <property type="entry name" value="hGDE_central"/>
    <property type="match status" value="1"/>
</dbReference>
<evidence type="ECO:0000259" key="1">
    <source>
        <dbReference type="Pfam" id="PF06202"/>
    </source>
</evidence>
<dbReference type="PANTHER" id="PTHR10569:SF2">
    <property type="entry name" value="GLYCOGEN DEBRANCHING ENZYME"/>
    <property type="match status" value="1"/>
</dbReference>
<dbReference type="FunFam" id="3.20.20.80:FF:000362">
    <property type="entry name" value="Putative 4-alpha-glucanotransferase / amylo-1,6-glucosidase (Glycogen-debranching enzyme)"/>
    <property type="match status" value="1"/>
</dbReference>
<dbReference type="InterPro" id="IPR010401">
    <property type="entry name" value="AGL/Gdb1"/>
</dbReference>
<dbReference type="Pfam" id="PF14701">
    <property type="entry name" value="hDGE_amylase"/>
    <property type="match status" value="1"/>
</dbReference>
<dbReference type="SUPFAM" id="SSF48208">
    <property type="entry name" value="Six-hairpin glycosidases"/>
    <property type="match status" value="1"/>
</dbReference>
<reference evidence="4 5" key="1">
    <citation type="submission" date="2009-12" db="EMBL/GenBank/DDBJ databases">
        <title>The draft genome of Batrachochytrium dendrobatidis.</title>
        <authorList>
            <consortium name="US DOE Joint Genome Institute (JGI-PGF)"/>
            <person name="Kuo A."/>
            <person name="Salamov A."/>
            <person name="Schmutz J."/>
            <person name="Lucas S."/>
            <person name="Pitluck S."/>
            <person name="Rosenblum E."/>
            <person name="Stajich J."/>
            <person name="Eisen M."/>
            <person name="Grigoriev I.V."/>
        </authorList>
    </citation>
    <scope>NUCLEOTIDE SEQUENCE [LARGE SCALE GENOMIC DNA]</scope>
    <source>
        <strain evidence="5">JAM81 / FGSC 10211</strain>
    </source>
</reference>
<dbReference type="PANTHER" id="PTHR10569">
    <property type="entry name" value="GLYCOGEN DEBRANCHING ENZYME"/>
    <property type="match status" value="1"/>
</dbReference>
<feature type="domain" description="Glycogen debranching enzyme central" evidence="3">
    <location>
        <begin position="610"/>
        <end position="856"/>
    </location>
</feature>
<dbReference type="InParanoid" id="F4PBL6"/>
<evidence type="ECO:0000259" key="2">
    <source>
        <dbReference type="Pfam" id="PF14701"/>
    </source>
</evidence>
<accession>F4PBL6</accession>
<gene>
    <name evidence="4" type="ORF">BATDEDRAFT_14033</name>
</gene>
<dbReference type="HOGENOM" id="CLU_001517_2_0_1"/>
<evidence type="ECO:0000313" key="5">
    <source>
        <dbReference type="Proteomes" id="UP000007241"/>
    </source>
</evidence>
<feature type="domain" description="Glycogen debranching enzyme C-terminal" evidence="1">
    <location>
        <begin position="970"/>
        <end position="1461"/>
    </location>
</feature>
<dbReference type="CDD" id="cd11327">
    <property type="entry name" value="AmyAc_Glg_debranch_2"/>
    <property type="match status" value="1"/>
</dbReference>